<reference evidence="5" key="2">
    <citation type="submission" date="2025-08" db="UniProtKB">
        <authorList>
            <consortium name="Ensembl"/>
        </authorList>
    </citation>
    <scope>IDENTIFICATION</scope>
</reference>
<reference evidence="5" key="1">
    <citation type="submission" date="2020-06" db="EMBL/GenBank/DDBJ databases">
        <authorList>
            <consortium name="Wellcome Sanger Institute Data Sharing"/>
        </authorList>
    </citation>
    <scope>NUCLEOTIDE SEQUENCE [LARGE SCALE GENOMIC DNA]</scope>
</reference>
<dbReference type="InterPro" id="IPR018484">
    <property type="entry name" value="FGGY_N"/>
</dbReference>
<evidence type="ECO:0000259" key="4">
    <source>
        <dbReference type="Pfam" id="PF00370"/>
    </source>
</evidence>
<evidence type="ECO:0000256" key="3">
    <source>
        <dbReference type="ARBA" id="ARBA00022777"/>
    </source>
</evidence>
<dbReference type="AlphaFoldDB" id="A0A8C5DGY6"/>
<evidence type="ECO:0000256" key="1">
    <source>
        <dbReference type="ARBA" id="ARBA00009156"/>
    </source>
</evidence>
<keyword evidence="3" id="KW-0418">Kinase</keyword>
<dbReference type="Pfam" id="PF00370">
    <property type="entry name" value="FGGY_N"/>
    <property type="match status" value="1"/>
</dbReference>
<dbReference type="Gene3D" id="3.30.420.40">
    <property type="match status" value="1"/>
</dbReference>
<dbReference type="Proteomes" id="UP000694680">
    <property type="component" value="Chromosome 21"/>
</dbReference>
<dbReference type="SUPFAM" id="SSF53067">
    <property type="entry name" value="Actin-like ATPase domain"/>
    <property type="match status" value="1"/>
</dbReference>
<dbReference type="GO" id="GO:0005739">
    <property type="term" value="C:mitochondrion"/>
    <property type="evidence" value="ECO:0007669"/>
    <property type="project" value="TreeGrafter"/>
</dbReference>
<protein>
    <recommendedName>
        <fullName evidence="4">Carbohydrate kinase FGGY N-terminal domain-containing protein</fullName>
    </recommendedName>
</protein>
<evidence type="ECO:0000313" key="6">
    <source>
        <dbReference type="Proteomes" id="UP000694680"/>
    </source>
</evidence>
<comment type="similarity">
    <text evidence="1">Belongs to the FGGY kinase family.</text>
</comment>
<feature type="domain" description="Carbohydrate kinase FGGY N-terminal" evidence="4">
    <location>
        <begin position="13"/>
        <end position="84"/>
    </location>
</feature>
<proteinExistence type="inferred from homology"/>
<accession>A0A8C5DGY6</accession>
<dbReference type="GO" id="GO:0006641">
    <property type="term" value="P:triglyceride metabolic process"/>
    <property type="evidence" value="ECO:0007669"/>
    <property type="project" value="TreeGrafter"/>
</dbReference>
<dbReference type="InterPro" id="IPR043129">
    <property type="entry name" value="ATPase_NBD"/>
</dbReference>
<sequence length="101" mass="11138">LEPNRTHVMDPLVGAIDQGTSSTRFLVFNANTGEMLSQHQVEIKQIFPEEGGGSQRNLKVCYDCVETTCDKLRQLNINISNIKGGSSCLAEETVGFPPQQR</sequence>
<dbReference type="GO" id="GO:0046167">
    <property type="term" value="P:glycerol-3-phosphate biosynthetic process"/>
    <property type="evidence" value="ECO:0007669"/>
    <property type="project" value="TreeGrafter"/>
</dbReference>
<dbReference type="PANTHER" id="PTHR10196:SF69">
    <property type="entry name" value="GLYCEROL KINASE"/>
    <property type="match status" value="1"/>
</dbReference>
<organism evidence="5 6">
    <name type="scientific">Gouania willdenowi</name>
    <name type="common">Blunt-snouted clingfish</name>
    <name type="synonym">Lepadogaster willdenowi</name>
    <dbReference type="NCBI Taxonomy" id="441366"/>
    <lineage>
        <taxon>Eukaryota</taxon>
        <taxon>Metazoa</taxon>
        <taxon>Chordata</taxon>
        <taxon>Craniata</taxon>
        <taxon>Vertebrata</taxon>
        <taxon>Euteleostomi</taxon>
        <taxon>Actinopterygii</taxon>
        <taxon>Neopterygii</taxon>
        <taxon>Teleostei</taxon>
        <taxon>Neoteleostei</taxon>
        <taxon>Acanthomorphata</taxon>
        <taxon>Ovalentaria</taxon>
        <taxon>Blenniimorphae</taxon>
        <taxon>Blenniiformes</taxon>
        <taxon>Gobiesocoidei</taxon>
        <taxon>Gobiesocidae</taxon>
        <taxon>Gobiesocinae</taxon>
        <taxon>Gouania</taxon>
    </lineage>
</organism>
<name>A0A8C5DGY6_GOUWI</name>
<evidence type="ECO:0000313" key="5">
    <source>
        <dbReference type="Ensembl" id="ENSGWIP00000005812.1"/>
    </source>
</evidence>
<dbReference type="Ensembl" id="ENSGWIT00000006379.1">
    <property type="protein sequence ID" value="ENSGWIP00000005812.1"/>
    <property type="gene ID" value="ENSGWIG00000003348.1"/>
</dbReference>
<dbReference type="GO" id="GO:0006071">
    <property type="term" value="P:glycerol metabolic process"/>
    <property type="evidence" value="ECO:0007669"/>
    <property type="project" value="TreeGrafter"/>
</dbReference>
<evidence type="ECO:0000256" key="2">
    <source>
        <dbReference type="ARBA" id="ARBA00022679"/>
    </source>
</evidence>
<reference evidence="5" key="3">
    <citation type="submission" date="2025-09" db="UniProtKB">
        <authorList>
            <consortium name="Ensembl"/>
        </authorList>
    </citation>
    <scope>IDENTIFICATION</scope>
</reference>
<dbReference type="PANTHER" id="PTHR10196">
    <property type="entry name" value="SUGAR KINASE"/>
    <property type="match status" value="1"/>
</dbReference>
<keyword evidence="6" id="KW-1185">Reference proteome</keyword>
<keyword evidence="2" id="KW-0808">Transferase</keyword>
<dbReference type="GO" id="GO:0004370">
    <property type="term" value="F:glycerol kinase activity"/>
    <property type="evidence" value="ECO:0007669"/>
    <property type="project" value="TreeGrafter"/>
</dbReference>